<keyword evidence="4" id="KW-1185">Reference proteome</keyword>
<evidence type="ECO:0000256" key="1">
    <source>
        <dbReference type="SAM" id="Phobius"/>
    </source>
</evidence>
<comment type="caution">
    <text evidence="3">The sequence shown here is derived from an EMBL/GenBank/DDBJ whole genome shotgun (WGS) entry which is preliminary data.</text>
</comment>
<proteinExistence type="predicted"/>
<organism evidence="3 4">
    <name type="scientific">Acidithiobacillus sulfurivorans</name>
    <dbReference type="NCBI Taxonomy" id="1958756"/>
    <lineage>
        <taxon>Bacteria</taxon>
        <taxon>Pseudomonadati</taxon>
        <taxon>Pseudomonadota</taxon>
        <taxon>Acidithiobacillia</taxon>
        <taxon>Acidithiobacillales</taxon>
        <taxon>Acidithiobacillaceae</taxon>
        <taxon>Acidithiobacillus</taxon>
    </lineage>
</organism>
<feature type="transmembrane region" description="Helical" evidence="1">
    <location>
        <begin position="12"/>
        <end position="30"/>
    </location>
</feature>
<dbReference type="Proteomes" id="UP000755654">
    <property type="component" value="Unassembled WGS sequence"/>
</dbReference>
<keyword evidence="1" id="KW-1133">Transmembrane helix</keyword>
<dbReference type="InterPro" id="IPR013974">
    <property type="entry name" value="SAF"/>
</dbReference>
<dbReference type="RefSeq" id="WP_215885215.1">
    <property type="nucleotide sequence ID" value="NZ_JAAOMP010000172.1"/>
</dbReference>
<dbReference type="InterPro" id="IPR017592">
    <property type="entry name" value="Pilus_assmbl_Flp-typ_CpaB"/>
</dbReference>
<gene>
    <name evidence="3" type="primary">cpaB</name>
    <name evidence="3" type="ORF">HAP95_16510</name>
</gene>
<feature type="domain" description="SAF" evidence="2">
    <location>
        <begin position="53"/>
        <end position="117"/>
    </location>
</feature>
<sequence length="324" mass="34379">MRRPNIKIPSYVLLIGIALILGIGTAYLVLHTIQSREAAITKSLLAKEHAGKIDVVVPTRDLKPGERASADDMAERLIPKSVIYPSTVTAEEWAEFAGRTLTHHVYKGKPMLAMDFAPAGPQSFASKLHPGERAITITASGTNGIAGFLVPGNRVDVMLLGHGPGGSQEMPLLHRIRILATGHLDHALPANAQQNVPVSTQGYDTLTLALTPTQAARLALAEQVGHLRIVLVPNRHPERGPVPHLYAADLFGTPPAPPPETAGVQFIIGGGNGSNLSEQPLIPEAPLPMTPSAHTSASPISQRELQALHALVRATAPLQSQETP</sequence>
<keyword evidence="1" id="KW-0812">Transmembrane</keyword>
<dbReference type="NCBIfam" id="TIGR03177">
    <property type="entry name" value="pilus_cpaB"/>
    <property type="match status" value="1"/>
</dbReference>
<name>A0ABS6A3D7_9PROT</name>
<dbReference type="InterPro" id="IPR031571">
    <property type="entry name" value="RcpC_dom"/>
</dbReference>
<evidence type="ECO:0000259" key="2">
    <source>
        <dbReference type="SMART" id="SM00858"/>
    </source>
</evidence>
<reference evidence="3 4" key="1">
    <citation type="journal article" date="2021" name="ISME J.">
        <title>Genomic evolution of the class Acidithiobacillia: deep-branching Proteobacteria living in extreme acidic conditions.</title>
        <authorList>
            <person name="Moya-Beltran A."/>
            <person name="Beard S."/>
            <person name="Rojas-Villalobos C."/>
            <person name="Issotta F."/>
            <person name="Gallardo Y."/>
            <person name="Ulloa R."/>
            <person name="Giaveno A."/>
            <person name="Degli Esposti M."/>
            <person name="Johnson D.B."/>
            <person name="Quatrini R."/>
        </authorList>
    </citation>
    <scope>NUCLEOTIDE SEQUENCE [LARGE SCALE GENOMIC DNA]</scope>
    <source>
        <strain evidence="3 4">RW2</strain>
    </source>
</reference>
<dbReference type="SMART" id="SM00858">
    <property type="entry name" value="SAF"/>
    <property type="match status" value="1"/>
</dbReference>
<keyword evidence="1" id="KW-0472">Membrane</keyword>
<accession>A0ABS6A3D7</accession>
<dbReference type="Pfam" id="PF08666">
    <property type="entry name" value="SAF"/>
    <property type="match status" value="1"/>
</dbReference>
<dbReference type="CDD" id="cd11614">
    <property type="entry name" value="SAF_CpaB_FlgA_like"/>
    <property type="match status" value="1"/>
</dbReference>
<evidence type="ECO:0000313" key="4">
    <source>
        <dbReference type="Proteomes" id="UP000755654"/>
    </source>
</evidence>
<dbReference type="Pfam" id="PF16976">
    <property type="entry name" value="RcpC"/>
    <property type="match status" value="1"/>
</dbReference>
<dbReference type="EMBL" id="JAAOMP010000172">
    <property type="protein sequence ID" value="MBU2761735.1"/>
    <property type="molecule type" value="Genomic_DNA"/>
</dbReference>
<evidence type="ECO:0000313" key="3">
    <source>
        <dbReference type="EMBL" id="MBU2761735.1"/>
    </source>
</evidence>
<protein>
    <submittedName>
        <fullName evidence="3">Flp pilus assembly protein CpaB</fullName>
    </submittedName>
</protein>